<keyword evidence="2" id="KW-1003">Cell membrane</keyword>
<dbReference type="Pfam" id="PF00892">
    <property type="entry name" value="EamA"/>
    <property type="match status" value="2"/>
</dbReference>
<evidence type="ECO:0000256" key="6">
    <source>
        <dbReference type="SAM" id="MobiDB-lite"/>
    </source>
</evidence>
<evidence type="ECO:0000256" key="5">
    <source>
        <dbReference type="ARBA" id="ARBA00023136"/>
    </source>
</evidence>
<dbReference type="SUPFAM" id="SSF103481">
    <property type="entry name" value="Multidrug resistance efflux transporter EmrE"/>
    <property type="match status" value="2"/>
</dbReference>
<feature type="region of interest" description="Disordered" evidence="6">
    <location>
        <begin position="303"/>
        <end position="323"/>
    </location>
</feature>
<evidence type="ECO:0000256" key="3">
    <source>
        <dbReference type="ARBA" id="ARBA00022692"/>
    </source>
</evidence>
<keyword evidence="3 7" id="KW-0812">Transmembrane</keyword>
<evidence type="ECO:0000259" key="8">
    <source>
        <dbReference type="Pfam" id="PF00892"/>
    </source>
</evidence>
<feature type="domain" description="EamA" evidence="8">
    <location>
        <begin position="162"/>
        <end position="293"/>
    </location>
</feature>
<feature type="domain" description="EamA" evidence="8">
    <location>
        <begin position="12"/>
        <end position="154"/>
    </location>
</feature>
<accession>A0A917PP65</accession>
<gene>
    <name evidence="9" type="ORF">GCM10008939_33290</name>
</gene>
<feature type="transmembrane region" description="Helical" evidence="7">
    <location>
        <begin position="82"/>
        <end position="106"/>
    </location>
</feature>
<feature type="transmembrane region" description="Helical" evidence="7">
    <location>
        <begin position="137"/>
        <end position="155"/>
    </location>
</feature>
<name>A0A917PP65_9DEIO</name>
<feature type="transmembrane region" description="Helical" evidence="7">
    <location>
        <begin position="12"/>
        <end position="31"/>
    </location>
</feature>
<keyword evidence="10" id="KW-1185">Reference proteome</keyword>
<comment type="caution">
    <text evidence="9">The sequence shown here is derived from an EMBL/GenBank/DDBJ whole genome shotgun (WGS) entry which is preliminary data.</text>
</comment>
<dbReference type="PANTHER" id="PTHR42920">
    <property type="entry name" value="OS03G0707200 PROTEIN-RELATED"/>
    <property type="match status" value="1"/>
</dbReference>
<reference evidence="9" key="1">
    <citation type="journal article" date="2014" name="Int. J. Syst. Evol. Microbiol.">
        <title>Complete genome sequence of Corynebacterium casei LMG S-19264T (=DSM 44701T), isolated from a smear-ripened cheese.</title>
        <authorList>
            <consortium name="US DOE Joint Genome Institute (JGI-PGF)"/>
            <person name="Walter F."/>
            <person name="Albersmeier A."/>
            <person name="Kalinowski J."/>
            <person name="Ruckert C."/>
        </authorList>
    </citation>
    <scope>NUCLEOTIDE SEQUENCE</scope>
    <source>
        <strain evidence="9">JCM 14371</strain>
    </source>
</reference>
<dbReference type="AlphaFoldDB" id="A0A917PP65"/>
<dbReference type="Proteomes" id="UP000635726">
    <property type="component" value="Unassembled WGS sequence"/>
</dbReference>
<reference evidence="9" key="2">
    <citation type="submission" date="2020-09" db="EMBL/GenBank/DDBJ databases">
        <authorList>
            <person name="Sun Q."/>
            <person name="Ohkuma M."/>
        </authorList>
    </citation>
    <scope>NUCLEOTIDE SEQUENCE</scope>
    <source>
        <strain evidence="9">JCM 14371</strain>
    </source>
</reference>
<protein>
    <submittedName>
        <fullName evidence="9">Permease</fullName>
    </submittedName>
</protein>
<keyword evidence="4 7" id="KW-1133">Transmembrane helix</keyword>
<evidence type="ECO:0000256" key="2">
    <source>
        <dbReference type="ARBA" id="ARBA00022475"/>
    </source>
</evidence>
<proteinExistence type="predicted"/>
<comment type="subcellular location">
    <subcellularLocation>
        <location evidence="1">Cell membrane</location>
        <topology evidence="1">Multi-pass membrane protein</topology>
    </subcellularLocation>
</comment>
<dbReference type="InterPro" id="IPR037185">
    <property type="entry name" value="EmrE-like"/>
</dbReference>
<keyword evidence="5 7" id="KW-0472">Membrane</keyword>
<evidence type="ECO:0000256" key="1">
    <source>
        <dbReference type="ARBA" id="ARBA00004651"/>
    </source>
</evidence>
<organism evidence="9 10">
    <name type="scientific">Deinococcus aquiradiocola</name>
    <dbReference type="NCBI Taxonomy" id="393059"/>
    <lineage>
        <taxon>Bacteria</taxon>
        <taxon>Thermotogati</taxon>
        <taxon>Deinococcota</taxon>
        <taxon>Deinococci</taxon>
        <taxon>Deinococcales</taxon>
        <taxon>Deinococcaceae</taxon>
        <taxon>Deinococcus</taxon>
    </lineage>
</organism>
<evidence type="ECO:0000313" key="9">
    <source>
        <dbReference type="EMBL" id="GGJ86695.1"/>
    </source>
</evidence>
<dbReference type="RefSeq" id="WP_188964437.1">
    <property type="nucleotide sequence ID" value="NZ_BMOE01000016.1"/>
</dbReference>
<evidence type="ECO:0000313" key="10">
    <source>
        <dbReference type="Proteomes" id="UP000635726"/>
    </source>
</evidence>
<feature type="transmembrane region" description="Helical" evidence="7">
    <location>
        <begin position="161"/>
        <end position="181"/>
    </location>
</feature>
<dbReference type="InterPro" id="IPR000620">
    <property type="entry name" value="EamA_dom"/>
</dbReference>
<feature type="transmembrane region" description="Helical" evidence="7">
    <location>
        <begin position="193"/>
        <end position="214"/>
    </location>
</feature>
<feature type="transmembrane region" description="Helical" evidence="7">
    <location>
        <begin position="278"/>
        <end position="298"/>
    </location>
</feature>
<feature type="transmembrane region" description="Helical" evidence="7">
    <location>
        <begin position="112"/>
        <end position="130"/>
    </location>
</feature>
<feature type="transmembrane region" description="Helical" evidence="7">
    <location>
        <begin position="226"/>
        <end position="243"/>
    </location>
</feature>
<dbReference type="InterPro" id="IPR051258">
    <property type="entry name" value="Diverse_Substrate_Transporter"/>
</dbReference>
<feature type="transmembrane region" description="Helical" evidence="7">
    <location>
        <begin position="43"/>
        <end position="61"/>
    </location>
</feature>
<dbReference type="GO" id="GO:0005886">
    <property type="term" value="C:plasma membrane"/>
    <property type="evidence" value="ECO:0007669"/>
    <property type="project" value="UniProtKB-SubCell"/>
</dbReference>
<evidence type="ECO:0000256" key="7">
    <source>
        <dbReference type="SAM" id="Phobius"/>
    </source>
</evidence>
<sequence>MVRSPAHRRHALGIALLLIVTTVWGSTFAVVKNATDALHPATLILWRFLVGTVCLLPLFLWRGAAGGGAPVTSGTAGRPRRLWLDGLTLGAWLIAGYGTQTIALATTSANRAAFITALSVVLVPLWQGLVARRRLPAPLWVAVLLAVAGLALLSWEGGALVSGDVWALACAVTYAGFILSLEGTSRHHAALPFTLVQLAWVTLLALAWALLAGAPLLPAPGSWGPLLYLGAAATAVTTLLQTLGQRWVSAAEASVIYALEPVSASIFSYFLLGERVFLRGLLGGAMVVGATVLSQFGVPPVPQDALPEGEGGDASGSGTRAAR</sequence>
<dbReference type="PANTHER" id="PTHR42920:SF5">
    <property type="entry name" value="EAMA DOMAIN-CONTAINING PROTEIN"/>
    <property type="match status" value="1"/>
</dbReference>
<dbReference type="EMBL" id="BMOE01000016">
    <property type="protein sequence ID" value="GGJ86695.1"/>
    <property type="molecule type" value="Genomic_DNA"/>
</dbReference>
<evidence type="ECO:0000256" key="4">
    <source>
        <dbReference type="ARBA" id="ARBA00022989"/>
    </source>
</evidence>